<dbReference type="InterPro" id="IPR023198">
    <property type="entry name" value="PGP-like_dom2"/>
</dbReference>
<dbReference type="PANTHER" id="PTHR43434:SF25">
    <property type="entry name" value="PHOSPHOGLYCOLATE PHOSPHATASE"/>
    <property type="match status" value="1"/>
</dbReference>
<dbReference type="PATRIC" id="fig|1423729.3.peg.1046"/>
<dbReference type="RefSeq" id="WP_187327439.1">
    <property type="nucleotide sequence ID" value="NZ_AYZE01000014.1"/>
</dbReference>
<dbReference type="STRING" id="1423729.FC80_GL001032"/>
<comment type="caution">
    <text evidence="1">The sequence shown here is derived from an EMBL/GenBank/DDBJ whole genome shotgun (WGS) entry which is preliminary data.</text>
</comment>
<proteinExistence type="predicted"/>
<dbReference type="SFLD" id="SFLDS00003">
    <property type="entry name" value="Haloacid_Dehalogenase"/>
    <property type="match status" value="1"/>
</dbReference>
<accession>A0A0R2CSA2</accession>
<dbReference type="InterPro" id="IPR041492">
    <property type="entry name" value="HAD_2"/>
</dbReference>
<dbReference type="PANTHER" id="PTHR43434">
    <property type="entry name" value="PHOSPHOGLYCOLATE PHOSPHATASE"/>
    <property type="match status" value="1"/>
</dbReference>
<dbReference type="Gene3D" id="3.40.50.1000">
    <property type="entry name" value="HAD superfamily/HAD-like"/>
    <property type="match status" value="1"/>
</dbReference>
<dbReference type="SFLD" id="SFLDG01129">
    <property type="entry name" value="C1.5:_HAD__Beta-PGM__Phosphata"/>
    <property type="match status" value="1"/>
</dbReference>
<dbReference type="GO" id="GO:0006281">
    <property type="term" value="P:DNA repair"/>
    <property type="evidence" value="ECO:0007669"/>
    <property type="project" value="TreeGrafter"/>
</dbReference>
<dbReference type="GO" id="GO:0008967">
    <property type="term" value="F:phosphoglycolate phosphatase activity"/>
    <property type="evidence" value="ECO:0007669"/>
    <property type="project" value="TreeGrafter"/>
</dbReference>
<gene>
    <name evidence="1" type="ORF">FC80_GL001032</name>
</gene>
<name>A0A0R2CSA2_9LACO</name>
<dbReference type="Gene3D" id="1.10.150.240">
    <property type="entry name" value="Putative phosphatase, domain 2"/>
    <property type="match status" value="1"/>
</dbReference>
<dbReference type="Proteomes" id="UP000051131">
    <property type="component" value="Unassembled WGS sequence"/>
</dbReference>
<reference evidence="1 2" key="1">
    <citation type="journal article" date="2015" name="Genome Announc.">
        <title>Expanding the biotechnology potential of lactobacilli through comparative genomics of 213 strains and associated genera.</title>
        <authorList>
            <person name="Sun Z."/>
            <person name="Harris H.M."/>
            <person name="McCann A."/>
            <person name="Guo C."/>
            <person name="Argimon S."/>
            <person name="Zhang W."/>
            <person name="Yang X."/>
            <person name="Jeffery I.B."/>
            <person name="Cooney J.C."/>
            <person name="Kagawa T.F."/>
            <person name="Liu W."/>
            <person name="Song Y."/>
            <person name="Salvetti E."/>
            <person name="Wrobel A."/>
            <person name="Rasinkangas P."/>
            <person name="Parkhill J."/>
            <person name="Rea M.C."/>
            <person name="O'Sullivan O."/>
            <person name="Ritari J."/>
            <person name="Douillard F.P."/>
            <person name="Paul Ross R."/>
            <person name="Yang R."/>
            <person name="Briner A.E."/>
            <person name="Felis G.E."/>
            <person name="de Vos W.M."/>
            <person name="Barrangou R."/>
            <person name="Klaenhammer T.R."/>
            <person name="Caufield P.W."/>
            <person name="Cui Y."/>
            <person name="Zhang H."/>
            <person name="O'Toole P.W."/>
        </authorList>
    </citation>
    <scope>NUCLEOTIDE SEQUENCE [LARGE SCALE GENOMIC DNA]</scope>
    <source>
        <strain evidence="1 2">DSM 21116</strain>
    </source>
</reference>
<dbReference type="InterPro" id="IPR050155">
    <property type="entry name" value="HAD-like_hydrolase_sf"/>
</dbReference>
<dbReference type="NCBIfam" id="TIGR01549">
    <property type="entry name" value="HAD-SF-IA-v1"/>
    <property type="match status" value="1"/>
</dbReference>
<dbReference type="Pfam" id="PF13419">
    <property type="entry name" value="HAD_2"/>
    <property type="match status" value="1"/>
</dbReference>
<keyword evidence="2" id="KW-1185">Reference proteome</keyword>
<dbReference type="InterPro" id="IPR036412">
    <property type="entry name" value="HAD-like_sf"/>
</dbReference>
<sequence length="207" mass="23787">MILRDFIWDFDGTLYDTYPGMVAAFTEAFAENGIVVSEKEVYRKMREGSVGKCFADFFSNVAKELQVKILNEYEKKEIMFTEKARPFDGVFEVCHKIVESGGRNFLLTHRDRQSLNLLKKEGLYSLFTGFVTSEDKFPRKPSPKSLLYLCKTYSIDLNKSVMIGDRILDVRAGHNAGIKGYLFDPDNLITEDFVCDKRVTSIWNVLN</sequence>
<organism evidence="1 2">
    <name type="scientific">Liquorilactobacillus cacaonum DSM 21116</name>
    <dbReference type="NCBI Taxonomy" id="1423729"/>
    <lineage>
        <taxon>Bacteria</taxon>
        <taxon>Bacillati</taxon>
        <taxon>Bacillota</taxon>
        <taxon>Bacilli</taxon>
        <taxon>Lactobacillales</taxon>
        <taxon>Lactobacillaceae</taxon>
        <taxon>Liquorilactobacillus</taxon>
    </lineage>
</organism>
<dbReference type="SUPFAM" id="SSF56784">
    <property type="entry name" value="HAD-like"/>
    <property type="match status" value="1"/>
</dbReference>
<dbReference type="AlphaFoldDB" id="A0A0R2CSA2"/>
<evidence type="ECO:0000313" key="1">
    <source>
        <dbReference type="EMBL" id="KRM91036.1"/>
    </source>
</evidence>
<dbReference type="GO" id="GO:0005829">
    <property type="term" value="C:cytosol"/>
    <property type="evidence" value="ECO:0007669"/>
    <property type="project" value="TreeGrafter"/>
</dbReference>
<evidence type="ECO:0000313" key="2">
    <source>
        <dbReference type="Proteomes" id="UP000051131"/>
    </source>
</evidence>
<protein>
    <submittedName>
        <fullName evidence="1">Phosphoglycolate phosphatase</fullName>
    </submittedName>
</protein>
<dbReference type="InterPro" id="IPR006439">
    <property type="entry name" value="HAD-SF_hydro_IA"/>
</dbReference>
<dbReference type="InterPro" id="IPR023214">
    <property type="entry name" value="HAD_sf"/>
</dbReference>
<dbReference type="EMBL" id="AYZE01000014">
    <property type="protein sequence ID" value="KRM91036.1"/>
    <property type="molecule type" value="Genomic_DNA"/>
</dbReference>